<name>A0A7X5UND5_9PSEU</name>
<dbReference type="Pfam" id="PF01804">
    <property type="entry name" value="Penicil_amidase"/>
    <property type="match status" value="1"/>
</dbReference>
<dbReference type="InterPro" id="IPR043147">
    <property type="entry name" value="Penicillin_amidase_A-knob"/>
</dbReference>
<evidence type="ECO:0000313" key="7">
    <source>
        <dbReference type="Proteomes" id="UP000545493"/>
    </source>
</evidence>
<evidence type="ECO:0000256" key="1">
    <source>
        <dbReference type="ARBA" id="ARBA00006586"/>
    </source>
</evidence>
<dbReference type="EMBL" id="JAAOYM010000001">
    <property type="protein sequence ID" value="NIJ10783.1"/>
    <property type="molecule type" value="Genomic_DNA"/>
</dbReference>
<evidence type="ECO:0000256" key="3">
    <source>
        <dbReference type="ARBA" id="ARBA00023145"/>
    </source>
</evidence>
<comment type="caution">
    <text evidence="6">The sequence shown here is derived from an EMBL/GenBank/DDBJ whole genome shotgun (WGS) entry which is preliminary data.</text>
</comment>
<dbReference type="PANTHER" id="PTHR34218">
    <property type="entry name" value="PEPTIDASE S45 PENICILLIN AMIDASE"/>
    <property type="match status" value="1"/>
</dbReference>
<dbReference type="AlphaFoldDB" id="A0A7X5UND5"/>
<accession>A0A7X5UND5</accession>
<dbReference type="InterPro" id="IPR023343">
    <property type="entry name" value="Penicillin_amidase_dom1"/>
</dbReference>
<keyword evidence="3" id="KW-0865">Zymogen</keyword>
<dbReference type="InterPro" id="IPR043146">
    <property type="entry name" value="Penicillin_amidase_N_B-knob"/>
</dbReference>
<feature type="region of interest" description="Disordered" evidence="4">
    <location>
        <begin position="323"/>
        <end position="346"/>
    </location>
</feature>
<comment type="similarity">
    <text evidence="1">Belongs to the peptidase S45 family.</text>
</comment>
<dbReference type="Gene3D" id="1.10.439.10">
    <property type="entry name" value="Penicillin Amidohydrolase, domain 1"/>
    <property type="match status" value="1"/>
</dbReference>
<keyword evidence="7" id="KW-1185">Reference proteome</keyword>
<dbReference type="InterPro" id="IPR029055">
    <property type="entry name" value="Ntn_hydrolases_N"/>
</dbReference>
<dbReference type="RefSeq" id="WP_167167180.1">
    <property type="nucleotide sequence ID" value="NZ_JAAOYM010000001.1"/>
</dbReference>
<organism evidence="6 7">
    <name type="scientific">Saccharomonospora amisosensis</name>
    <dbReference type="NCBI Taxonomy" id="1128677"/>
    <lineage>
        <taxon>Bacteria</taxon>
        <taxon>Bacillati</taxon>
        <taxon>Actinomycetota</taxon>
        <taxon>Actinomycetes</taxon>
        <taxon>Pseudonocardiales</taxon>
        <taxon>Pseudonocardiaceae</taxon>
        <taxon>Saccharomonospora</taxon>
    </lineage>
</organism>
<dbReference type="GO" id="GO:0017000">
    <property type="term" value="P:antibiotic biosynthetic process"/>
    <property type="evidence" value="ECO:0007669"/>
    <property type="project" value="InterPro"/>
</dbReference>
<dbReference type="Gene3D" id="2.30.120.10">
    <property type="match status" value="1"/>
</dbReference>
<sequence length="941" mass="102703">MRARIPVLIATAVVTMAGVVVPAGSATARQSDPPPAAPDYCEGQCTDILPPGENGNATLAQILAHRLLGTRPAHADDQLGAYAALADEYPTLTTDTIRRFFNDASFGVEPDDVESVVRPRDDVTIIRDKSTGVPHIYGTTRSGTEFGAGFAAAQDRLWLMDIMRHVGRGQLTSFAGGAQGNRELEQQFFSAAPYTEQELAEQIERVARSGPRGARALADARSYVDGINAYIERAHRGRYFPGEYVLTGHVDPLTNIGEIEPFELTDLVVLASVVGAQFGAGGGGEVRAAIAKLAVQERYGVEQGERVWRGLRAEDDPETVRTLHDGQRFPYGRTPEHARGTAMPRPDSVRAQQLVFDRSGSAADDDTAAWHVPAPAELEPARGMFSDGVLPADLLSEKHGMSNALLVSGRHTESGNPVAVFGPQTGYFAPQLLMLQELQGPGISARGASFAGLSFYVLLGRGQDYAWSATTSAQDIVDTYAVELCEPGGARPTPESDHYLFEGQCLRMETVERENSWRPTVADPTPPGSYTLRSYRTKYGPVTHRAVVDGKPVAYASLRSTFFHEVDSIVGFQELNDPGAIGSARDFQRATSKINYTFNWFYADADDTAYFNSGANPVRHSDADPSMPVWGNAGLDWRGWNPEGNSAEYTSFEAHPQSINQDYYISWNNAQALEYAAAGYEKSSVHRGDLLDRRVRELIADSGKVNRVKLTQAMAEAGLADLRAERVLPELLRVIDTAPVTDEVAARAVAELRSWARDGGLRAETEPGSQRYRHATAIRVMDAWWPLLVRAQFEPGMGERAFDAMVSVLKINESPSGFQNEVPGKHVGQPHQGSAYQSGWWGYVHKDIRAVLGEQVRGDLGERFCGGGDLSTCRALLLDTLRQAARQPIEDTYPGDADCEAGDQWCADSIVHRPLGGITHDKISTQNRPTFQQVVEFPARR</sequence>
<dbReference type="Gene3D" id="1.10.1400.10">
    <property type="match status" value="1"/>
</dbReference>
<dbReference type="InterPro" id="IPR002692">
    <property type="entry name" value="S45"/>
</dbReference>
<feature type="signal peptide" evidence="5">
    <location>
        <begin position="1"/>
        <end position="25"/>
    </location>
</feature>
<protein>
    <submittedName>
        <fullName evidence="6">Acyl-homoserine lactone acylase PvdQ</fullName>
    </submittedName>
</protein>
<proteinExistence type="inferred from homology"/>
<keyword evidence="5" id="KW-0732">Signal</keyword>
<dbReference type="SUPFAM" id="SSF56235">
    <property type="entry name" value="N-terminal nucleophile aminohydrolases (Ntn hydrolases)"/>
    <property type="match status" value="1"/>
</dbReference>
<dbReference type="Gene3D" id="3.60.20.10">
    <property type="entry name" value="Glutamine Phosphoribosylpyrophosphate, subunit 1, domain 1"/>
    <property type="match status" value="1"/>
</dbReference>
<evidence type="ECO:0000313" key="6">
    <source>
        <dbReference type="EMBL" id="NIJ10783.1"/>
    </source>
</evidence>
<feature type="chain" id="PRO_5038722543" evidence="5">
    <location>
        <begin position="26"/>
        <end position="941"/>
    </location>
</feature>
<dbReference type="GO" id="GO:0016811">
    <property type="term" value="F:hydrolase activity, acting on carbon-nitrogen (but not peptide) bonds, in linear amides"/>
    <property type="evidence" value="ECO:0007669"/>
    <property type="project" value="InterPro"/>
</dbReference>
<gene>
    <name evidence="6" type="ORF">FHU38_001127</name>
</gene>
<dbReference type="Proteomes" id="UP000545493">
    <property type="component" value="Unassembled WGS sequence"/>
</dbReference>
<dbReference type="PANTHER" id="PTHR34218:SF4">
    <property type="entry name" value="ACYL-HOMOSERINE LACTONE ACYLASE QUIP"/>
    <property type="match status" value="1"/>
</dbReference>
<keyword evidence="2" id="KW-0378">Hydrolase</keyword>
<reference evidence="6 7" key="1">
    <citation type="submission" date="2020-03" db="EMBL/GenBank/DDBJ databases">
        <title>Sequencing the genomes of 1000 actinobacteria strains.</title>
        <authorList>
            <person name="Klenk H.-P."/>
        </authorList>
    </citation>
    <scope>NUCLEOTIDE SEQUENCE [LARGE SCALE GENOMIC DNA]</scope>
    <source>
        <strain evidence="6 7">DSM 45685</strain>
    </source>
</reference>
<evidence type="ECO:0000256" key="2">
    <source>
        <dbReference type="ARBA" id="ARBA00022801"/>
    </source>
</evidence>
<evidence type="ECO:0000256" key="4">
    <source>
        <dbReference type="SAM" id="MobiDB-lite"/>
    </source>
</evidence>
<evidence type="ECO:0000256" key="5">
    <source>
        <dbReference type="SAM" id="SignalP"/>
    </source>
</evidence>